<evidence type="ECO:0000313" key="5">
    <source>
        <dbReference type="Proteomes" id="UP000075424"/>
    </source>
</evidence>
<dbReference type="EMBL" id="LUCS01000028">
    <property type="protein sequence ID" value="KAF6510653.1"/>
    <property type="molecule type" value="Genomic_DNA"/>
</dbReference>
<reference evidence="4 5" key="1">
    <citation type="submission" date="2016-01" db="EMBL/GenBank/DDBJ databases">
        <title>Draft Genome Sequences of Seven Thermophilic Sporeformers Isolated from Foods.</title>
        <authorList>
            <person name="Berendsen E.M."/>
            <person name="Wells-Bennik M.H."/>
            <person name="Krawcyk A.O."/>
            <person name="De Jong A."/>
            <person name="Holsappel S."/>
            <person name="Eijlander R.T."/>
            <person name="Kuipers O.P."/>
        </authorList>
    </citation>
    <scope>NUCLEOTIDE SEQUENCE [LARGE SCALE GENOMIC DNA]</scope>
    <source>
        <strain evidence="4 5">B4109</strain>
    </source>
</reference>
<evidence type="ECO:0000256" key="1">
    <source>
        <dbReference type="ARBA" id="ARBA00008814"/>
    </source>
</evidence>
<evidence type="ECO:0000313" key="4">
    <source>
        <dbReference type="EMBL" id="KYD23059.1"/>
    </source>
</evidence>
<evidence type="ECO:0000313" key="6">
    <source>
        <dbReference type="Proteomes" id="UP000773850"/>
    </source>
</evidence>
<dbReference type="InterPro" id="IPR050902">
    <property type="entry name" value="ABC_Transporter_SBP"/>
</dbReference>
<dbReference type="InterPro" id="IPR002491">
    <property type="entry name" value="ABC_transptr_periplasmic_BD"/>
</dbReference>
<feature type="domain" description="Fe/B12 periplasmic-binding" evidence="2">
    <location>
        <begin position="15"/>
        <end position="275"/>
    </location>
</feature>
<dbReference type="AlphaFoldDB" id="A0A150MFH5"/>
<comment type="similarity">
    <text evidence="1">Belongs to the bacterial solute-binding protein 8 family.</text>
</comment>
<proteinExistence type="inferred from homology"/>
<dbReference type="PROSITE" id="PS50983">
    <property type="entry name" value="FE_B12_PBP"/>
    <property type="match status" value="1"/>
</dbReference>
<dbReference type="CDD" id="cd01144">
    <property type="entry name" value="BtuF"/>
    <property type="match status" value="1"/>
</dbReference>
<comment type="caution">
    <text evidence="4">The sequence shown here is derived from an EMBL/GenBank/DDBJ whole genome shotgun (WGS) entry which is preliminary data.</text>
</comment>
<protein>
    <submittedName>
        <fullName evidence="3">ABC transporter periplasmic spermidine putrescine-binding protein PotD</fullName>
    </submittedName>
</protein>
<dbReference type="Proteomes" id="UP000075424">
    <property type="component" value="Unassembled WGS sequence"/>
</dbReference>
<sequence length="324" mass="35842">MDNHTPMQKGPMPLKIVSLCPSNTELLAYLGRLDDVAAVDDSSDWPPEVKQLPNVGPDLHIDMDRVEALKPDLVVASLSVPGMERNVEELKRRGLPHLVLASNSLEDIANDLLQLGEALGETKKAADLVRRYRAFLSEYRERAATVAEPARLYWEWWPRPIFTPGGANWLSELSELAGGHNVFADLPEASVQTEWEDVVARNPSHVLLVWVGVQTKNMNANAVIARPHADKTEAVRAGRIHVLEEALYCRPSPRLLVGLKNCRRFCIRRCFLPLTTAIRSLAADGREPSFNFSIPNIAAGTLASFHPRSTASILPPTACRPLFG</sequence>
<dbReference type="PANTHER" id="PTHR30535:SF34">
    <property type="entry name" value="MOLYBDATE-BINDING PROTEIN MOLA"/>
    <property type="match status" value="1"/>
</dbReference>
<organism evidence="4 5">
    <name type="scientific">Geobacillus stearothermophilus</name>
    <name type="common">Bacillus stearothermophilus</name>
    <dbReference type="NCBI Taxonomy" id="1422"/>
    <lineage>
        <taxon>Bacteria</taxon>
        <taxon>Bacillati</taxon>
        <taxon>Bacillota</taxon>
        <taxon>Bacilli</taxon>
        <taxon>Bacillales</taxon>
        <taxon>Anoxybacillaceae</taxon>
        <taxon>Geobacillus</taxon>
    </lineage>
</organism>
<gene>
    <name evidence="4" type="ORF">B4109_2563</name>
    <name evidence="3" type="ORF">GS8_2810</name>
</gene>
<name>A0A150MFH5_GEOSE</name>
<reference evidence="3 6" key="2">
    <citation type="submission" date="2016-03" db="EMBL/GenBank/DDBJ databases">
        <title>Spore heat resistance.</title>
        <authorList>
            <person name="Boekhorst J."/>
            <person name="Berendsen E.M."/>
            <person name="Wells-Bennik M.H."/>
            <person name="Kuipers O.P."/>
        </authorList>
    </citation>
    <scope>NUCLEOTIDE SEQUENCE [LARGE SCALE GENOMIC DNA]</scope>
    <source>
        <strain evidence="3 6">GS8</strain>
    </source>
</reference>
<accession>A0A150MFH5</accession>
<evidence type="ECO:0000259" key="2">
    <source>
        <dbReference type="PROSITE" id="PS50983"/>
    </source>
</evidence>
<dbReference type="Gene3D" id="3.40.50.1980">
    <property type="entry name" value="Nitrogenase molybdenum iron protein domain"/>
    <property type="match status" value="2"/>
</dbReference>
<evidence type="ECO:0000313" key="3">
    <source>
        <dbReference type="EMBL" id="KAF6510653.1"/>
    </source>
</evidence>
<dbReference type="Proteomes" id="UP000773850">
    <property type="component" value="Unassembled WGS sequence"/>
</dbReference>
<dbReference type="PANTHER" id="PTHR30535">
    <property type="entry name" value="VITAMIN B12-BINDING PROTEIN"/>
    <property type="match status" value="1"/>
</dbReference>
<dbReference type="SUPFAM" id="SSF53807">
    <property type="entry name" value="Helical backbone' metal receptor"/>
    <property type="match status" value="1"/>
</dbReference>
<keyword evidence="6" id="KW-1185">Reference proteome</keyword>
<dbReference type="EMBL" id="LQYV01000118">
    <property type="protein sequence ID" value="KYD23059.1"/>
    <property type="molecule type" value="Genomic_DNA"/>
</dbReference>
<dbReference type="Pfam" id="PF01497">
    <property type="entry name" value="Peripla_BP_2"/>
    <property type="match status" value="1"/>
</dbReference>